<dbReference type="AlphaFoldDB" id="N6Z120"/>
<keyword evidence="1" id="KW-0862">Zinc</keyword>
<organism evidence="5 6">
    <name type="scientific">Thauera phenylacetica B4P</name>
    <dbReference type="NCBI Taxonomy" id="1234382"/>
    <lineage>
        <taxon>Bacteria</taxon>
        <taxon>Pseudomonadati</taxon>
        <taxon>Pseudomonadota</taxon>
        <taxon>Betaproteobacteria</taxon>
        <taxon>Rhodocyclales</taxon>
        <taxon>Zoogloeaceae</taxon>
        <taxon>Thauera</taxon>
    </lineage>
</organism>
<protein>
    <submittedName>
        <fullName evidence="5">rRNA (Guanine-N(1)-)-methyltransferase</fullName>
    </submittedName>
</protein>
<keyword evidence="5" id="KW-0808">Transferase</keyword>
<evidence type="ECO:0000259" key="3">
    <source>
        <dbReference type="Pfam" id="PF13649"/>
    </source>
</evidence>
<evidence type="ECO:0000313" key="6">
    <source>
        <dbReference type="Proteomes" id="UP000013047"/>
    </source>
</evidence>
<dbReference type="GO" id="GO:0046872">
    <property type="term" value="F:metal ion binding"/>
    <property type="evidence" value="ECO:0007669"/>
    <property type="project" value="UniProtKB-KW"/>
</dbReference>
<dbReference type="OrthoDB" id="108476at2"/>
<feature type="binding site" evidence="1">
    <location>
        <position position="31"/>
    </location>
    <ligand>
        <name>Zn(2+)</name>
        <dbReference type="ChEBI" id="CHEBI:29105"/>
    </ligand>
</feature>
<dbReference type="RefSeq" id="WP_004360230.1">
    <property type="nucleotide sequence ID" value="NZ_AMXF01000042.1"/>
</dbReference>
<name>N6Z120_9RHOO</name>
<feature type="binding site" evidence="2">
    <location>
        <begin position="103"/>
        <end position="104"/>
    </location>
    <ligand>
        <name>S-adenosyl-L-methionine</name>
        <dbReference type="ChEBI" id="CHEBI:59789"/>
    </ligand>
</feature>
<dbReference type="SUPFAM" id="SSF53335">
    <property type="entry name" value="S-adenosyl-L-methionine-dependent methyltransferases"/>
    <property type="match status" value="1"/>
</dbReference>
<dbReference type="EMBL" id="AMXF01000042">
    <property type="protein sequence ID" value="ENO97545.1"/>
    <property type="molecule type" value="Genomic_DNA"/>
</dbReference>
<keyword evidence="6" id="KW-1185">Reference proteome</keyword>
<keyword evidence="1" id="KW-0479">Metal-binding</keyword>
<evidence type="ECO:0000256" key="2">
    <source>
        <dbReference type="PIRSR" id="PIRSR018249-2"/>
    </source>
</evidence>
<feature type="domain" description="23S rRNA (guanine(745)-N(1))-methyltransferase N-terminal" evidence="4">
    <location>
        <begin position="10"/>
        <end position="52"/>
    </location>
</feature>
<accession>N6Z120</accession>
<reference evidence="5 6" key="1">
    <citation type="submission" date="2012-09" db="EMBL/GenBank/DDBJ databases">
        <title>Draft Genome Sequences of 6 Strains from Genus Thauera.</title>
        <authorList>
            <person name="Liu B."/>
            <person name="Shapleigh J.P."/>
            <person name="Frostegard A.H."/>
        </authorList>
    </citation>
    <scope>NUCLEOTIDE SEQUENCE [LARGE SCALE GENOMIC DNA]</scope>
    <source>
        <strain evidence="5 6">B4P</strain>
    </source>
</reference>
<sequence length="298" mass="31623">MSALPFTALACPLDGAPLQRQAVSLRCPEGHCFDLAAQGYVNLLPVQNKRSRDPGDSKEMVAARRRFLEAGHYKPIADAVAQAVLAGAVPGRTLTCLDAGCGEGYYLRQLAAAAAAEARPLALAGLDISKWAVQAAAKRDLQDARSQAGASASAAPSTTWIVGSNAGLPVLPATLDRVLCMFGFPVYPEFARVLRRGGELLQVDAGPNHLRELREVIYPTLKPERPASRSAPPGFEHLGTDSLRFQIHVDGPAAIAALLAMTPHLYRATAEGRARAAALSALTMTVDVRLARYQRLAG</sequence>
<feature type="binding site" evidence="2">
    <location>
        <position position="73"/>
    </location>
    <ligand>
        <name>S-adenosyl-L-methionine</name>
        <dbReference type="ChEBI" id="CHEBI:59789"/>
    </ligand>
</feature>
<dbReference type="Pfam" id="PF13649">
    <property type="entry name" value="Methyltransf_25"/>
    <property type="match status" value="1"/>
</dbReference>
<evidence type="ECO:0000313" key="5">
    <source>
        <dbReference type="EMBL" id="ENO97545.1"/>
    </source>
</evidence>
<dbReference type="InterPro" id="IPR016718">
    <property type="entry name" value="rRNA_m1G-MeTrfase_A_prd"/>
</dbReference>
<feature type="domain" description="Methyltransferase" evidence="3">
    <location>
        <begin position="97"/>
        <end position="198"/>
    </location>
</feature>
<dbReference type="GO" id="GO:0032259">
    <property type="term" value="P:methylation"/>
    <property type="evidence" value="ECO:0007669"/>
    <property type="project" value="UniProtKB-KW"/>
</dbReference>
<gene>
    <name evidence="5" type="ORF">C667_08348</name>
</gene>
<dbReference type="Proteomes" id="UP000013047">
    <property type="component" value="Unassembled WGS sequence"/>
</dbReference>
<dbReference type="Pfam" id="PF21302">
    <property type="entry name" value="Zn_ribbon_RlmA"/>
    <property type="match status" value="1"/>
</dbReference>
<dbReference type="Gene3D" id="3.40.50.150">
    <property type="entry name" value="Vaccinia Virus protein VP39"/>
    <property type="match status" value="1"/>
</dbReference>
<dbReference type="PIRSF" id="PIRSF018249">
    <property type="entry name" value="MyrA_prd"/>
    <property type="match status" value="1"/>
</dbReference>
<dbReference type="InterPro" id="IPR029063">
    <property type="entry name" value="SAM-dependent_MTases_sf"/>
</dbReference>
<feature type="binding site" evidence="1">
    <location>
        <position position="27"/>
    </location>
    <ligand>
        <name>Zn(2+)</name>
        <dbReference type="ChEBI" id="CHEBI:29105"/>
    </ligand>
</feature>
<comment type="caution">
    <text evidence="5">The sequence shown here is derived from an EMBL/GenBank/DDBJ whole genome shotgun (WGS) entry which is preliminary data.</text>
</comment>
<dbReference type="InterPro" id="IPR041698">
    <property type="entry name" value="Methyltransf_25"/>
</dbReference>
<feature type="binding site" evidence="2">
    <location>
        <position position="209"/>
    </location>
    <ligand>
        <name>S-adenosyl-L-methionine</name>
        <dbReference type="ChEBI" id="CHEBI:59789"/>
    </ligand>
</feature>
<dbReference type="InterPro" id="IPR048647">
    <property type="entry name" value="RlmA_N"/>
</dbReference>
<dbReference type="GO" id="GO:0008168">
    <property type="term" value="F:methyltransferase activity"/>
    <property type="evidence" value="ECO:0007669"/>
    <property type="project" value="UniProtKB-KW"/>
</dbReference>
<evidence type="ECO:0000256" key="1">
    <source>
        <dbReference type="PIRSR" id="PIRSR018249-1"/>
    </source>
</evidence>
<keyword evidence="5" id="KW-0489">Methyltransferase</keyword>
<evidence type="ECO:0000259" key="4">
    <source>
        <dbReference type="Pfam" id="PF21302"/>
    </source>
</evidence>
<proteinExistence type="predicted"/>
<keyword evidence="2" id="KW-0949">S-adenosyl-L-methionine</keyword>